<sequence>MMFLLTLLLLIVIVPLTHVVYAQNILDEISRAFSNLTSGLMGEKDIDQSLINQTIINSSNTSIPASSISDN</sequence>
<dbReference type="EMBL" id="VOAH01000001">
    <property type="protein sequence ID" value="TVP41919.1"/>
    <property type="molecule type" value="Genomic_DNA"/>
</dbReference>
<accession>A0A557SZ86</accession>
<name>A0A557SZ86_9ARCH</name>
<dbReference type="AlphaFoldDB" id="A0A557SZ86"/>
<protein>
    <submittedName>
        <fullName evidence="1">Uncharacterized protein</fullName>
    </submittedName>
</protein>
<dbReference type="Proteomes" id="UP000315289">
    <property type="component" value="Unassembled WGS sequence"/>
</dbReference>
<gene>
    <name evidence="1" type="ORF">NARC_10325</name>
</gene>
<evidence type="ECO:0000313" key="1">
    <source>
        <dbReference type="EMBL" id="TVP41919.1"/>
    </source>
</evidence>
<comment type="caution">
    <text evidence="1">The sequence shown here is derived from an EMBL/GenBank/DDBJ whole genome shotgun (WGS) entry which is preliminary data.</text>
</comment>
<evidence type="ECO:0000313" key="2">
    <source>
        <dbReference type="Proteomes" id="UP000315289"/>
    </source>
</evidence>
<organism evidence="1 2">
    <name type="scientific">Candidatus Nitrosocosmicus arcticus</name>
    <dbReference type="NCBI Taxonomy" id="2035267"/>
    <lineage>
        <taxon>Archaea</taxon>
        <taxon>Nitrososphaerota</taxon>
        <taxon>Nitrososphaeria</taxon>
        <taxon>Nitrososphaerales</taxon>
        <taxon>Nitrososphaeraceae</taxon>
        <taxon>Candidatus Nitrosocosmicus</taxon>
    </lineage>
</organism>
<keyword evidence="2" id="KW-1185">Reference proteome</keyword>
<dbReference type="RefSeq" id="WP_144728440.1">
    <property type="nucleotide sequence ID" value="NZ_ML675578.1"/>
</dbReference>
<reference evidence="1 2" key="1">
    <citation type="journal article" date="2019" name="Front. Microbiol.">
        <title>Ammonia Oxidation by the Arctic Terrestrial Thaumarchaeote Candidatus Nitrosocosmicus arcticus Is Stimulated by Increasing Temperatures.</title>
        <authorList>
            <person name="Alves R.J.E."/>
            <person name="Kerou M."/>
            <person name="Zappe A."/>
            <person name="Bittner R."/>
            <person name="Abby S.S."/>
            <person name="Schmidt H.A."/>
            <person name="Pfeifer K."/>
            <person name="Schleper C."/>
        </authorList>
    </citation>
    <scope>NUCLEOTIDE SEQUENCE [LARGE SCALE GENOMIC DNA]</scope>
    <source>
        <strain evidence="1 2">Kfb</strain>
    </source>
</reference>
<proteinExistence type="predicted"/>